<reference evidence="1" key="1">
    <citation type="submission" date="2020-08" db="EMBL/GenBank/DDBJ databases">
        <title>Multicomponent nature underlies the extraordinary mechanical properties of spider dragline silk.</title>
        <authorList>
            <person name="Kono N."/>
            <person name="Nakamura H."/>
            <person name="Mori M."/>
            <person name="Yoshida Y."/>
            <person name="Ohtoshi R."/>
            <person name="Malay A.D."/>
            <person name="Moran D.A.P."/>
            <person name="Tomita M."/>
            <person name="Numata K."/>
            <person name="Arakawa K."/>
        </authorList>
    </citation>
    <scope>NUCLEOTIDE SEQUENCE</scope>
</reference>
<evidence type="ECO:0000313" key="1">
    <source>
        <dbReference type="EMBL" id="GFT56728.1"/>
    </source>
</evidence>
<organism evidence="1 2">
    <name type="scientific">Nephila pilipes</name>
    <name type="common">Giant wood spider</name>
    <name type="synonym">Nephila maculata</name>
    <dbReference type="NCBI Taxonomy" id="299642"/>
    <lineage>
        <taxon>Eukaryota</taxon>
        <taxon>Metazoa</taxon>
        <taxon>Ecdysozoa</taxon>
        <taxon>Arthropoda</taxon>
        <taxon>Chelicerata</taxon>
        <taxon>Arachnida</taxon>
        <taxon>Araneae</taxon>
        <taxon>Araneomorphae</taxon>
        <taxon>Entelegynae</taxon>
        <taxon>Araneoidea</taxon>
        <taxon>Nephilidae</taxon>
        <taxon>Nephila</taxon>
    </lineage>
</organism>
<gene>
    <name evidence="1" type="ORF">NPIL_92511</name>
</gene>
<sequence length="93" mass="10843">MQKRPFFFYYVHRRIILGHRERTNGKKILFIVIFPCVSRKRMGKGLPQNLGKERNSLLSTNATVFIIRARPSAAVALMKAFYIRVLVFGEDRS</sequence>
<accession>A0A8X6PAT9</accession>
<proteinExistence type="predicted"/>
<comment type="caution">
    <text evidence="1">The sequence shown here is derived from an EMBL/GenBank/DDBJ whole genome shotgun (WGS) entry which is preliminary data.</text>
</comment>
<dbReference type="AlphaFoldDB" id="A0A8X6PAT9"/>
<dbReference type="Proteomes" id="UP000887013">
    <property type="component" value="Unassembled WGS sequence"/>
</dbReference>
<name>A0A8X6PAT9_NEPPI</name>
<dbReference type="EMBL" id="BMAW01066861">
    <property type="protein sequence ID" value="GFT56728.1"/>
    <property type="molecule type" value="Genomic_DNA"/>
</dbReference>
<evidence type="ECO:0000313" key="2">
    <source>
        <dbReference type="Proteomes" id="UP000887013"/>
    </source>
</evidence>
<keyword evidence="2" id="KW-1185">Reference proteome</keyword>
<protein>
    <submittedName>
        <fullName evidence="1">Uncharacterized protein</fullName>
    </submittedName>
</protein>